<dbReference type="EMBL" id="VFOZ01000002">
    <property type="protein sequence ID" value="TQL90959.1"/>
    <property type="molecule type" value="Genomic_DNA"/>
</dbReference>
<evidence type="ECO:0000313" key="2">
    <source>
        <dbReference type="Proteomes" id="UP000316096"/>
    </source>
</evidence>
<dbReference type="Proteomes" id="UP000316096">
    <property type="component" value="Unassembled WGS sequence"/>
</dbReference>
<accession>A0A543C1K4</accession>
<name>A0A543C1K4_9ACTN</name>
<sequence>MGERRRRWFDDAAGPVVRPYAVTRGRTRSQGRQLDLVAVVVGAAPSKMDRRWLESEHLRLLSRCRQPITVADLASDLDLPLGVVRVLIGDLRDKGLARVSTPTPSEFARDEAVLRMVLDELHSL</sequence>
<keyword evidence="2" id="KW-1185">Reference proteome</keyword>
<evidence type="ECO:0000313" key="1">
    <source>
        <dbReference type="EMBL" id="TQL90959.1"/>
    </source>
</evidence>
<comment type="caution">
    <text evidence="1">The sequence shown here is derived from an EMBL/GenBank/DDBJ whole genome shotgun (WGS) entry which is preliminary data.</text>
</comment>
<dbReference type="AlphaFoldDB" id="A0A543C1K4"/>
<proteinExistence type="predicted"/>
<protein>
    <submittedName>
        <fullName evidence="1">Uncharacterized protein DUF742</fullName>
    </submittedName>
</protein>
<reference evidence="1 2" key="1">
    <citation type="submission" date="2019-06" db="EMBL/GenBank/DDBJ databases">
        <title>Sequencing the genomes of 1000 actinobacteria strains.</title>
        <authorList>
            <person name="Klenk H.-P."/>
        </authorList>
    </citation>
    <scope>NUCLEOTIDE SEQUENCE [LARGE SCALE GENOMIC DNA]</scope>
    <source>
        <strain evidence="1 2">DSM 102200</strain>
    </source>
</reference>
<organism evidence="1 2">
    <name type="scientific">Actinoallomurus bryophytorum</name>
    <dbReference type="NCBI Taxonomy" id="1490222"/>
    <lineage>
        <taxon>Bacteria</taxon>
        <taxon>Bacillati</taxon>
        <taxon>Actinomycetota</taxon>
        <taxon>Actinomycetes</taxon>
        <taxon>Streptosporangiales</taxon>
        <taxon>Thermomonosporaceae</taxon>
        <taxon>Actinoallomurus</taxon>
    </lineage>
</organism>
<dbReference type="OrthoDB" id="3478623at2"/>
<dbReference type="PANTHER" id="PTHR36221">
    <property type="entry name" value="DUF742 DOMAIN-CONTAINING PROTEIN"/>
    <property type="match status" value="1"/>
</dbReference>
<dbReference type="Pfam" id="PF05331">
    <property type="entry name" value="DUF742"/>
    <property type="match status" value="1"/>
</dbReference>
<dbReference type="RefSeq" id="WP_141962917.1">
    <property type="nucleotide sequence ID" value="NZ_VFOZ01000002.1"/>
</dbReference>
<gene>
    <name evidence="1" type="ORF">FB559_8279</name>
</gene>
<dbReference type="PANTHER" id="PTHR36221:SF1">
    <property type="entry name" value="DUF742 DOMAIN-CONTAINING PROTEIN"/>
    <property type="match status" value="1"/>
</dbReference>
<dbReference type="InterPro" id="IPR007995">
    <property type="entry name" value="DUF742"/>
</dbReference>